<comment type="function">
    <text evidence="1">Condenses 4-methyl-5-(beta-hydroxyethyl)thiazole monophosphate (THZ-P) and 2-methyl-4-amino-5-hydroxymethyl pyrimidine pyrophosphate (HMP-PP) to form thiamine monophosphate (TMP).</text>
</comment>
<dbReference type="SUPFAM" id="SSF51391">
    <property type="entry name" value="Thiamin phosphate synthase"/>
    <property type="match status" value="1"/>
</dbReference>
<dbReference type="InterPro" id="IPR036206">
    <property type="entry name" value="ThiamineP_synth_sf"/>
</dbReference>
<protein>
    <submittedName>
        <fullName evidence="3">Thiamine phosphate synthase</fullName>
    </submittedName>
</protein>
<dbReference type="Proteomes" id="UP000516117">
    <property type="component" value="Chromosome"/>
</dbReference>
<organism evidence="3 4">
    <name type="scientific">Tessaracoccus defluvii</name>
    <dbReference type="NCBI Taxonomy" id="1285901"/>
    <lineage>
        <taxon>Bacteria</taxon>
        <taxon>Bacillati</taxon>
        <taxon>Actinomycetota</taxon>
        <taxon>Actinomycetes</taxon>
        <taxon>Propionibacteriales</taxon>
        <taxon>Propionibacteriaceae</taxon>
        <taxon>Tessaracoccus</taxon>
    </lineage>
</organism>
<dbReference type="GO" id="GO:0009228">
    <property type="term" value="P:thiamine biosynthetic process"/>
    <property type="evidence" value="ECO:0007669"/>
    <property type="project" value="UniProtKB-KW"/>
</dbReference>
<gene>
    <name evidence="3" type="ORF">H9L22_02680</name>
</gene>
<dbReference type="RefSeq" id="WP_187721489.1">
    <property type="nucleotide sequence ID" value="NZ_BAABBL010000001.1"/>
</dbReference>
<sequence>MTALIALTTRLRLARLALVVPAELTGTEAADFAAAGADLIILSTGDRSVEEAAGEHAAARGRLFGLPALLAVDRTDVAAAAHADVVHLGRAPVRPGEARPHPYALVGGRLTGTPDLARLGGDGLDYGFVGPAIVDGAVGDEVAAAASALPPLALPAHPVWFAAGGITLDTITDVLAAGARRVTVSTAVFGAADPLAVTRSLADAVAAAWEADGGSAAYRLDAFA</sequence>
<dbReference type="EMBL" id="CP060789">
    <property type="protein sequence ID" value="QNP56380.1"/>
    <property type="molecule type" value="Genomic_DNA"/>
</dbReference>
<dbReference type="AlphaFoldDB" id="A0A7H0H764"/>
<dbReference type="InterPro" id="IPR013785">
    <property type="entry name" value="Aldolase_TIM"/>
</dbReference>
<keyword evidence="4" id="KW-1185">Reference proteome</keyword>
<name>A0A7H0H764_9ACTN</name>
<accession>A0A7H0H764</accession>
<evidence type="ECO:0000313" key="3">
    <source>
        <dbReference type="EMBL" id="QNP56380.1"/>
    </source>
</evidence>
<evidence type="ECO:0000313" key="4">
    <source>
        <dbReference type="Proteomes" id="UP000516117"/>
    </source>
</evidence>
<dbReference type="KEGG" id="tdf:H9L22_02680"/>
<dbReference type="Gene3D" id="3.20.20.70">
    <property type="entry name" value="Aldolase class I"/>
    <property type="match status" value="1"/>
</dbReference>
<reference evidence="3 4" key="1">
    <citation type="submission" date="2020-08" db="EMBL/GenBank/DDBJ databases">
        <title>Genome sequence of Tessaracoccus defluvii JCM 17540T.</title>
        <authorList>
            <person name="Hyun D.-W."/>
            <person name="Bae J.-W."/>
        </authorList>
    </citation>
    <scope>NUCLEOTIDE SEQUENCE [LARGE SCALE GENOMIC DNA]</scope>
    <source>
        <strain evidence="3 4">JCM 17540</strain>
    </source>
</reference>
<evidence type="ECO:0000259" key="2">
    <source>
        <dbReference type="Pfam" id="PF02581"/>
    </source>
</evidence>
<proteinExistence type="predicted"/>
<evidence type="ECO:0000256" key="1">
    <source>
        <dbReference type="ARBA" id="ARBA00003814"/>
    </source>
</evidence>
<dbReference type="Pfam" id="PF02581">
    <property type="entry name" value="TMP-TENI"/>
    <property type="match status" value="1"/>
</dbReference>
<feature type="domain" description="Thiamine phosphate synthase/TenI" evidence="2">
    <location>
        <begin position="55"/>
        <end position="188"/>
    </location>
</feature>
<dbReference type="InterPro" id="IPR022998">
    <property type="entry name" value="ThiamineP_synth_TenI"/>
</dbReference>